<organism evidence="2 3">
    <name type="scientific">Tagetes erecta</name>
    <name type="common">African marigold</name>
    <dbReference type="NCBI Taxonomy" id="13708"/>
    <lineage>
        <taxon>Eukaryota</taxon>
        <taxon>Viridiplantae</taxon>
        <taxon>Streptophyta</taxon>
        <taxon>Embryophyta</taxon>
        <taxon>Tracheophyta</taxon>
        <taxon>Spermatophyta</taxon>
        <taxon>Magnoliopsida</taxon>
        <taxon>eudicotyledons</taxon>
        <taxon>Gunneridae</taxon>
        <taxon>Pentapetalae</taxon>
        <taxon>asterids</taxon>
        <taxon>campanulids</taxon>
        <taxon>Asterales</taxon>
        <taxon>Asteraceae</taxon>
        <taxon>Asteroideae</taxon>
        <taxon>Heliantheae alliance</taxon>
        <taxon>Tageteae</taxon>
        <taxon>Tagetes</taxon>
    </lineage>
</organism>
<evidence type="ECO:0008006" key="4">
    <source>
        <dbReference type="Google" id="ProtNLM"/>
    </source>
</evidence>
<dbReference type="Proteomes" id="UP001229421">
    <property type="component" value="Unassembled WGS sequence"/>
</dbReference>
<protein>
    <recommendedName>
        <fullName evidence="4">Secreted protein</fullName>
    </recommendedName>
</protein>
<evidence type="ECO:0000313" key="2">
    <source>
        <dbReference type="EMBL" id="KAK1426691.1"/>
    </source>
</evidence>
<evidence type="ECO:0000313" key="3">
    <source>
        <dbReference type="Proteomes" id="UP001229421"/>
    </source>
</evidence>
<sequence>MRFLMVFCFLNCFFFGDSIPTQKCLFRGTFHLGSVSFNNVILSFTSSHKWHIAKQYGCSDLQTHVRLSSKDR</sequence>
<dbReference type="AlphaFoldDB" id="A0AAD8NZK9"/>
<gene>
    <name evidence="2" type="ORF">QVD17_15369</name>
</gene>
<keyword evidence="1" id="KW-0732">Signal</keyword>
<dbReference type="EMBL" id="JAUHHV010000004">
    <property type="protein sequence ID" value="KAK1426691.1"/>
    <property type="molecule type" value="Genomic_DNA"/>
</dbReference>
<name>A0AAD8NZK9_TARER</name>
<proteinExistence type="predicted"/>
<evidence type="ECO:0000256" key="1">
    <source>
        <dbReference type="SAM" id="SignalP"/>
    </source>
</evidence>
<feature type="signal peptide" evidence="1">
    <location>
        <begin position="1"/>
        <end position="18"/>
    </location>
</feature>
<keyword evidence="3" id="KW-1185">Reference proteome</keyword>
<accession>A0AAD8NZK9</accession>
<comment type="caution">
    <text evidence="2">The sequence shown here is derived from an EMBL/GenBank/DDBJ whole genome shotgun (WGS) entry which is preliminary data.</text>
</comment>
<feature type="chain" id="PRO_5042205185" description="Secreted protein" evidence="1">
    <location>
        <begin position="19"/>
        <end position="72"/>
    </location>
</feature>
<reference evidence="2" key="1">
    <citation type="journal article" date="2023" name="bioRxiv">
        <title>Improved chromosome-level genome assembly for marigold (Tagetes erecta).</title>
        <authorList>
            <person name="Jiang F."/>
            <person name="Yuan L."/>
            <person name="Wang S."/>
            <person name="Wang H."/>
            <person name="Xu D."/>
            <person name="Wang A."/>
            <person name="Fan W."/>
        </authorList>
    </citation>
    <scope>NUCLEOTIDE SEQUENCE</scope>
    <source>
        <strain evidence="2">WSJ</strain>
        <tissue evidence="2">Leaf</tissue>
    </source>
</reference>